<reference evidence="20 21" key="1">
    <citation type="submission" date="2024-03" db="EMBL/GenBank/DDBJ databases">
        <title>Adaptation during the transition from Ophiocordyceps entomopathogen to insect associate is accompanied by gene loss and intensified selection.</title>
        <authorList>
            <person name="Ward C.M."/>
            <person name="Onetto C.A."/>
            <person name="Borneman A.R."/>
        </authorList>
    </citation>
    <scope>NUCLEOTIDE SEQUENCE [LARGE SCALE GENOMIC DNA]</scope>
    <source>
        <strain evidence="20">AWRI1</strain>
        <tissue evidence="20">Single Adult Female</tissue>
    </source>
</reference>
<keyword evidence="12" id="KW-0472">Membrane</keyword>
<evidence type="ECO:0000256" key="7">
    <source>
        <dbReference type="ARBA" id="ARBA00022753"/>
    </source>
</evidence>
<feature type="domain" description="PIPK" evidence="19">
    <location>
        <begin position="1484"/>
        <end position="1805"/>
    </location>
</feature>
<evidence type="ECO:0000256" key="12">
    <source>
        <dbReference type="ARBA" id="ARBA00023136"/>
    </source>
</evidence>
<dbReference type="Gene3D" id="3.30.800.10">
    <property type="entry name" value="Phosphatidylinositol Phosphate Kinase II Beta"/>
    <property type="match status" value="1"/>
</dbReference>
<evidence type="ECO:0000256" key="16">
    <source>
        <dbReference type="SAM" id="MobiDB-lite"/>
    </source>
</evidence>
<organism evidence="20 21">
    <name type="scientific">Parthenolecanium corni</name>
    <dbReference type="NCBI Taxonomy" id="536013"/>
    <lineage>
        <taxon>Eukaryota</taxon>
        <taxon>Metazoa</taxon>
        <taxon>Ecdysozoa</taxon>
        <taxon>Arthropoda</taxon>
        <taxon>Hexapoda</taxon>
        <taxon>Insecta</taxon>
        <taxon>Pterygota</taxon>
        <taxon>Neoptera</taxon>
        <taxon>Paraneoptera</taxon>
        <taxon>Hemiptera</taxon>
        <taxon>Sternorrhyncha</taxon>
        <taxon>Coccoidea</taxon>
        <taxon>Coccidae</taxon>
        <taxon>Parthenolecanium</taxon>
    </lineage>
</organism>
<dbReference type="CDD" id="cd15725">
    <property type="entry name" value="FYVE_PIKfyve_Fab1"/>
    <property type="match status" value="1"/>
</dbReference>
<dbReference type="InterPro" id="IPR027483">
    <property type="entry name" value="PInositol-4-P-4/5-kinase_C_sf"/>
</dbReference>
<dbReference type="Proteomes" id="UP001367676">
    <property type="component" value="Unassembled WGS sequence"/>
</dbReference>
<evidence type="ECO:0000256" key="9">
    <source>
        <dbReference type="ARBA" id="ARBA00022777"/>
    </source>
</evidence>
<protein>
    <recommendedName>
        <fullName evidence="2">1-phosphatidylinositol-3-phosphate 5-kinase</fullName>
        <ecNumber evidence="2">2.7.1.150</ecNumber>
    </recommendedName>
</protein>
<evidence type="ECO:0000256" key="5">
    <source>
        <dbReference type="ARBA" id="ARBA00022723"/>
    </source>
</evidence>
<dbReference type="Pfam" id="PF00610">
    <property type="entry name" value="DEP"/>
    <property type="match status" value="1"/>
</dbReference>
<dbReference type="FunFam" id="3.30.40.10:FF:000057">
    <property type="entry name" value="1-phosphatidylinositol 3-phosphate 5-kinase isoform X1"/>
    <property type="match status" value="1"/>
</dbReference>
<dbReference type="InterPro" id="IPR011011">
    <property type="entry name" value="Znf_FYVE_PHD"/>
</dbReference>
<feature type="region of interest" description="Disordered" evidence="16">
    <location>
        <begin position="779"/>
        <end position="843"/>
    </location>
</feature>
<dbReference type="InterPro" id="IPR002498">
    <property type="entry name" value="PInositol-4-P-4/5-kinase_core"/>
</dbReference>
<feature type="compositionally biased region" description="Basic and acidic residues" evidence="16">
    <location>
        <begin position="826"/>
        <end position="835"/>
    </location>
</feature>
<keyword evidence="21" id="KW-1185">Reference proteome</keyword>
<evidence type="ECO:0000256" key="1">
    <source>
        <dbReference type="ARBA" id="ARBA00004608"/>
    </source>
</evidence>
<evidence type="ECO:0000256" key="15">
    <source>
        <dbReference type="PROSITE-ProRule" id="PRU00781"/>
    </source>
</evidence>
<dbReference type="PROSITE" id="PS50186">
    <property type="entry name" value="DEP"/>
    <property type="match status" value="1"/>
</dbReference>
<keyword evidence="11 15" id="KW-0067">ATP-binding</keyword>
<dbReference type="FunFam" id="3.30.810.10:FF:000001">
    <property type="entry name" value="1-phosphatidylinositol 3-phosphate 5-kinase FAB1"/>
    <property type="match status" value="1"/>
</dbReference>
<dbReference type="InterPro" id="IPR000306">
    <property type="entry name" value="Znf_FYVE"/>
</dbReference>
<evidence type="ECO:0000256" key="2">
    <source>
        <dbReference type="ARBA" id="ARBA00012009"/>
    </source>
</evidence>
<name>A0AAN9THN4_9HEMI</name>
<dbReference type="SUPFAM" id="SSF56104">
    <property type="entry name" value="SAICAR synthase-like"/>
    <property type="match status" value="1"/>
</dbReference>
<evidence type="ECO:0000256" key="10">
    <source>
        <dbReference type="ARBA" id="ARBA00022833"/>
    </source>
</evidence>
<dbReference type="CDD" id="cd03334">
    <property type="entry name" value="Fab1_TCP"/>
    <property type="match status" value="1"/>
</dbReference>
<dbReference type="GO" id="GO:1903426">
    <property type="term" value="P:regulation of reactive oxygen species biosynthetic process"/>
    <property type="evidence" value="ECO:0007669"/>
    <property type="project" value="TreeGrafter"/>
</dbReference>
<keyword evidence="4 15" id="KW-0808">Transferase</keyword>
<dbReference type="InterPro" id="IPR044769">
    <property type="entry name" value="PIKfyve_PIPKc"/>
</dbReference>
<comment type="catalytic activity">
    <reaction evidence="13">
        <text>a 1,2-diacyl-sn-glycero-3-phospho-(1D-myo-inositol-3-phosphate) + ATP = a 1,2-diacyl-sn-glycero-3-phospho-(1D-myo-inositol-3,5-bisphosphate) + ADP + H(+)</text>
        <dbReference type="Rhea" id="RHEA:13609"/>
        <dbReference type="ChEBI" id="CHEBI:15378"/>
        <dbReference type="ChEBI" id="CHEBI:30616"/>
        <dbReference type="ChEBI" id="CHEBI:57923"/>
        <dbReference type="ChEBI" id="CHEBI:58088"/>
        <dbReference type="ChEBI" id="CHEBI:456216"/>
        <dbReference type="EC" id="2.7.1.150"/>
    </reaction>
    <physiologicalReaction direction="left-to-right" evidence="13">
        <dbReference type="Rhea" id="RHEA:13610"/>
    </physiologicalReaction>
</comment>
<evidence type="ECO:0000256" key="3">
    <source>
        <dbReference type="ARBA" id="ARBA00022553"/>
    </source>
</evidence>
<dbReference type="GO" id="GO:0035556">
    <property type="term" value="P:intracellular signal transduction"/>
    <property type="evidence" value="ECO:0007669"/>
    <property type="project" value="InterPro"/>
</dbReference>
<dbReference type="PANTHER" id="PTHR46715:SF1">
    <property type="entry name" value="1-PHOSPHATIDYLINOSITOL 3-PHOSPHATE 5-KINASE"/>
    <property type="match status" value="1"/>
</dbReference>
<proteinExistence type="predicted"/>
<dbReference type="SUPFAM" id="SSF57903">
    <property type="entry name" value="FYVE/PHD zinc finger"/>
    <property type="match status" value="1"/>
</dbReference>
<dbReference type="InterPro" id="IPR002423">
    <property type="entry name" value="Cpn60/GroEL/TCP-1"/>
</dbReference>
<dbReference type="GO" id="GO:0046488">
    <property type="term" value="P:phosphatidylinositol metabolic process"/>
    <property type="evidence" value="ECO:0007669"/>
    <property type="project" value="UniProtKB-UniRule"/>
</dbReference>
<dbReference type="SUPFAM" id="SSF46785">
    <property type="entry name" value="Winged helix' DNA-binding domain"/>
    <property type="match status" value="1"/>
</dbReference>
<dbReference type="Gene3D" id="3.30.810.10">
    <property type="entry name" value="2-Layer Sandwich"/>
    <property type="match status" value="1"/>
</dbReference>
<keyword evidence="9 15" id="KW-0418">Kinase</keyword>
<sequence length="1825" mass="204784">MTNLNSTTKLTEFVPLSPESKQSGVASVFSKLFRLSRDNSGENESGTPLLNPSSVSPSPCKEEISVDSNWTMINSDDQDDLPLRSVVSDYRYSHSNCMEARNLPNVLRRVSNLLASKNKQSLMYNDTNLKQYWMPDSVSKECYDCGKKFTYYRRRHHCRICGQIFCAHCCNQEVPGKIIGCCGNLRVCTYCCKVVLSYLQDNELSMDLKALQEDLLSKFGDSSEDIASDVSSSSRSRTPTDMGRRKVSVVYQEEKFATGWSETNIHPEREKSRNSEPASLNTLLQEMINGENALNVHNQIIDGARYESCFAGSQLIDWLIANRKTQSRTHSLAIGQVLLDAYYIESITSNSADFIDGSVFYKFTEMAFKSNEIDSSPAREIVARSLVEGNLATSQSGFRLDLNIHKNTAHISRHPQKSTNKDKKKIATQVSESSDEVIETFVREYRKLDRLSPTPWNHVEVESLHSENNEISTFNSLSDTFNQHLSNAVDQLLALENISLSWAQIIIPLAEAALHEIKLDYNKTDVIHIGHFIQVKKLPGGERKDSFLTRGIVCSKDVAHREMCTRLANPRILLLQGAIVYQRVEGRLLSLEPVMMQEQEYLRNTVARIVSLQPDLVLVHRNVSRIAQEALNSYGITLVLNVKMSVMERVARCTNADILTSVDAHVGTTRLGTCRSFYTKKFTLKDGATKTLMFFEGCAFPQLGCTILLRGASEVELKKLKKVTNAVAFMKYNAKLEKSFLLDEFAEPPTVPVFTFIGDTTSPKRNALPIVAQITAKQAVPSSAKESKRTAGESTKKDTPRSEDKRVSSKSVVPVDDDPLHLAASRPDDESHSNDDAPEELSFAEVPMKRNKFKAALRDTVLSFSPFIQFNLPYLETESGLTCKLRKYFPSEIYYSAPSSAKEVTRLSNNDSSTSLKSVNISTVHMKPVHPFVETKLKDNVNNADIQSLLALYRACGGRLEPGTATTHPVKSFAAVSADTKSPDVNVFDPRYHQRLSVLFCSFSSISNNSPEFCVSPSIVTMDFYGCNDIPLGNFLERYCFRRTYICPSSTCDTPMIDHERRFVHETGCIQVSLRDIESLPDNDSLPILFWSSCTVCKLSTPVVAMSNDAWNLSFAKYLELRFHAGKYNCRADSAKNCHHSLHQDYVQYFYRSNIVASFKYTDIVLWEISLPPSILEIQPIPIQVSLFLDELKKWAVTGHEIFSNILEKLCSYETESIATIQGLKKHLNKQKAILKQKTDDIQVILTSSEMNDVSNADVIQKNRFKLEDSLVSMKKTVAKALFDWKAVLTKLDANKREDRQKTKSHSSDVCDTSQKSSAGSVTEDMCFVSYENLSSIDSKDDVTVDISGTAGEKNDVFDGGSDISTQDFADSGVSQFNGSPSSNETVNSVALSSTTDKNTVKAFLSQLLPNTFQNTVYSLSNPINADEHYVLDFTLTIPVVVYESEPSSIIACALSSNQYLHLLEECVSRLAANPEPTSKTAITKKESLDGVSISSNVESPQVLDNDDSLKLEGAEESKGKSVKSTDANHFEVSFSDSSTNFTVKVYFAQEFKELRELVFPAGEEIYIRSLSRCVRWAAHGGKSGSSFCKTKDDRFILKEMSRIELQLFRDYGLNYFNFVRKCQASQQPTLLVKIVGVYRVKYRNTLSNQTFQSNLLVMENLFYMRDVIRKFDLKGSVRNRLVNTKSDHAGELVLLDENLINMTCDCPLYIYPHSKIVLMKAINNDVTFLASQSIMDYSLLVGLDESCQELVVGIIDYIRTFTWDKRIETMVKKSGLLGGQGKLPTIVSPEEYKSRFIAAMHKYFLAVPDQWQGFGKGIDNQGRF</sequence>
<dbReference type="EMBL" id="JBBCAQ010000020">
    <property type="protein sequence ID" value="KAK7593001.1"/>
    <property type="molecule type" value="Genomic_DNA"/>
</dbReference>
<gene>
    <name evidence="20" type="ORF">V9T40_007753</name>
</gene>
<dbReference type="InterPro" id="IPR000591">
    <property type="entry name" value="DEP_dom"/>
</dbReference>
<keyword evidence="6 15" id="KW-0547">Nucleotide-binding</keyword>
<dbReference type="PROSITE" id="PS50178">
    <property type="entry name" value="ZF_FYVE"/>
    <property type="match status" value="1"/>
</dbReference>
<dbReference type="PANTHER" id="PTHR46715">
    <property type="entry name" value="1-PHOSPHATIDYLINOSITOL 3-PHOSPHATE 5-KINASE"/>
    <property type="match status" value="1"/>
</dbReference>
<feature type="region of interest" description="Disordered" evidence="16">
    <location>
        <begin position="38"/>
        <end position="58"/>
    </location>
</feature>
<comment type="caution">
    <text evidence="20">The sequence shown here is derived from an EMBL/GenBank/DDBJ whole genome shotgun (WGS) entry which is preliminary data.</text>
</comment>
<keyword evidence="7" id="KW-0967">Endosome</keyword>
<feature type="region of interest" description="Disordered" evidence="16">
    <location>
        <begin position="1296"/>
        <end position="1317"/>
    </location>
</feature>
<dbReference type="InterPro" id="IPR017455">
    <property type="entry name" value="Znf_FYVE-rel"/>
</dbReference>
<dbReference type="InterPro" id="IPR013083">
    <property type="entry name" value="Znf_RING/FYVE/PHD"/>
</dbReference>
<feature type="region of interest" description="Disordered" evidence="16">
    <location>
        <begin position="223"/>
        <end position="244"/>
    </location>
</feature>
<keyword evidence="10" id="KW-0862">Zinc</keyword>
<evidence type="ECO:0000259" key="19">
    <source>
        <dbReference type="PROSITE" id="PS51455"/>
    </source>
</evidence>
<dbReference type="Pfam" id="PF00118">
    <property type="entry name" value="Cpn60_TCP1"/>
    <property type="match status" value="1"/>
</dbReference>
<accession>A0AAN9THN4</accession>
<dbReference type="InterPro" id="IPR027409">
    <property type="entry name" value="GroEL-like_apical_dom_sf"/>
</dbReference>
<dbReference type="Pfam" id="PF01363">
    <property type="entry name" value="FYVE"/>
    <property type="match status" value="1"/>
</dbReference>
<dbReference type="GO" id="GO:0000285">
    <property type="term" value="F:1-phosphatidylinositol-3-phosphate 5-kinase activity"/>
    <property type="evidence" value="ECO:0007669"/>
    <property type="project" value="UniProtKB-EC"/>
</dbReference>
<dbReference type="GO" id="GO:0032438">
    <property type="term" value="P:melanosome organization"/>
    <property type="evidence" value="ECO:0007669"/>
    <property type="project" value="TreeGrafter"/>
</dbReference>
<evidence type="ECO:0000259" key="17">
    <source>
        <dbReference type="PROSITE" id="PS50178"/>
    </source>
</evidence>
<dbReference type="SMART" id="SM00064">
    <property type="entry name" value="FYVE"/>
    <property type="match status" value="1"/>
</dbReference>
<dbReference type="GO" id="GO:0090385">
    <property type="term" value="P:phagosome-lysosome fusion"/>
    <property type="evidence" value="ECO:0007669"/>
    <property type="project" value="TreeGrafter"/>
</dbReference>
<evidence type="ECO:0000256" key="11">
    <source>
        <dbReference type="ARBA" id="ARBA00022840"/>
    </source>
</evidence>
<dbReference type="Gene3D" id="3.50.7.10">
    <property type="entry name" value="GroEL"/>
    <property type="match status" value="1"/>
</dbReference>
<keyword evidence="8 14" id="KW-0863">Zinc-finger</keyword>
<evidence type="ECO:0000313" key="20">
    <source>
        <dbReference type="EMBL" id="KAK7593001.1"/>
    </source>
</evidence>
<evidence type="ECO:0000256" key="8">
    <source>
        <dbReference type="ARBA" id="ARBA00022771"/>
    </source>
</evidence>
<dbReference type="Pfam" id="PF01504">
    <property type="entry name" value="PIP5K"/>
    <property type="match status" value="1"/>
</dbReference>
<dbReference type="FunFam" id="3.50.7.10:FF:000007">
    <property type="entry name" value="1-phosphatidylinositol 3-phosphate 5-kinase isoform X1"/>
    <property type="match status" value="1"/>
</dbReference>
<dbReference type="InterPro" id="IPR036388">
    <property type="entry name" value="WH-like_DNA-bd_sf"/>
</dbReference>
<feature type="compositionally biased region" description="Low complexity" evidence="16">
    <location>
        <begin position="48"/>
        <end position="58"/>
    </location>
</feature>
<evidence type="ECO:0000259" key="18">
    <source>
        <dbReference type="PROSITE" id="PS50186"/>
    </source>
</evidence>
<dbReference type="PROSITE" id="PS51455">
    <property type="entry name" value="PIPK"/>
    <property type="match status" value="1"/>
</dbReference>
<evidence type="ECO:0000256" key="6">
    <source>
        <dbReference type="ARBA" id="ARBA00022741"/>
    </source>
</evidence>
<evidence type="ECO:0000256" key="13">
    <source>
        <dbReference type="ARBA" id="ARBA00052820"/>
    </source>
</evidence>
<dbReference type="Gene3D" id="3.30.40.10">
    <property type="entry name" value="Zinc/RING finger domain, C3HC4 (zinc finger)"/>
    <property type="match status" value="1"/>
</dbReference>
<evidence type="ECO:0000256" key="14">
    <source>
        <dbReference type="PROSITE-ProRule" id="PRU00091"/>
    </source>
</evidence>
<dbReference type="InterPro" id="IPR027484">
    <property type="entry name" value="PInositol-4-P-5-kinase_N"/>
</dbReference>
<comment type="subcellular location">
    <subcellularLocation>
        <location evidence="1">Endosome membrane</location>
    </subcellularLocation>
</comment>
<feature type="compositionally biased region" description="Basic and acidic residues" evidence="16">
    <location>
        <begin position="1296"/>
        <end position="1309"/>
    </location>
</feature>
<dbReference type="SMART" id="SM00049">
    <property type="entry name" value="DEP"/>
    <property type="match status" value="1"/>
</dbReference>
<dbReference type="SMART" id="SM00330">
    <property type="entry name" value="PIPKc"/>
    <property type="match status" value="1"/>
</dbReference>
<keyword evidence="3" id="KW-0597">Phosphoprotein</keyword>
<keyword evidence="5" id="KW-0479">Metal-binding</keyword>
<dbReference type="EC" id="2.7.1.150" evidence="2"/>
<dbReference type="CDD" id="cd04371">
    <property type="entry name" value="DEP"/>
    <property type="match status" value="1"/>
</dbReference>
<evidence type="ECO:0000256" key="4">
    <source>
        <dbReference type="ARBA" id="ARBA00022679"/>
    </source>
</evidence>
<dbReference type="SUPFAM" id="SSF52029">
    <property type="entry name" value="GroEL apical domain-like"/>
    <property type="match status" value="1"/>
</dbReference>
<feature type="compositionally biased region" description="Basic and acidic residues" evidence="16">
    <location>
        <begin position="785"/>
        <end position="807"/>
    </location>
</feature>
<dbReference type="GO" id="GO:0008270">
    <property type="term" value="F:zinc ion binding"/>
    <property type="evidence" value="ECO:0007669"/>
    <property type="project" value="UniProtKB-KW"/>
</dbReference>
<dbReference type="InterPro" id="IPR043548">
    <property type="entry name" value="PIKfyve"/>
</dbReference>
<feature type="domain" description="FYVE-type" evidence="17">
    <location>
        <begin position="136"/>
        <end position="191"/>
    </location>
</feature>
<dbReference type="Gene3D" id="1.10.10.10">
    <property type="entry name" value="Winged helix-like DNA-binding domain superfamily/Winged helix DNA-binding domain"/>
    <property type="match status" value="1"/>
</dbReference>
<evidence type="ECO:0000313" key="21">
    <source>
        <dbReference type="Proteomes" id="UP001367676"/>
    </source>
</evidence>
<feature type="domain" description="DEP" evidence="18">
    <location>
        <begin position="290"/>
        <end position="365"/>
    </location>
</feature>
<dbReference type="GO" id="GO:0052810">
    <property type="term" value="F:1-phosphatidylinositol-5-kinase activity"/>
    <property type="evidence" value="ECO:0007669"/>
    <property type="project" value="UniProtKB-ARBA"/>
</dbReference>
<dbReference type="GO" id="GO:0005524">
    <property type="term" value="F:ATP binding"/>
    <property type="evidence" value="ECO:0007669"/>
    <property type="project" value="UniProtKB-UniRule"/>
</dbReference>
<dbReference type="InterPro" id="IPR036390">
    <property type="entry name" value="WH_DNA-bd_sf"/>
</dbReference>
<dbReference type="CDD" id="cd17300">
    <property type="entry name" value="PIPKc_PIKfyve"/>
    <property type="match status" value="1"/>
</dbReference>
<dbReference type="GO" id="GO:0010008">
    <property type="term" value="C:endosome membrane"/>
    <property type="evidence" value="ECO:0007669"/>
    <property type="project" value="UniProtKB-SubCell"/>
</dbReference>